<reference evidence="2 3" key="1">
    <citation type="submission" date="2015-06" db="EMBL/GenBank/DDBJ databases">
        <title>Draft genome sequence of an Alphaproteobacteria species associated to the Mediterranean sponge Oscarella lobularis.</title>
        <authorList>
            <person name="Jourda C."/>
            <person name="Santini S."/>
            <person name="Claverie J.-M."/>
        </authorList>
    </citation>
    <scope>NUCLEOTIDE SEQUENCE [LARGE SCALE GENOMIC DNA]</scope>
    <source>
        <strain evidence="2">IGS</strain>
    </source>
</reference>
<feature type="domain" description="Metalloenzyme" evidence="1">
    <location>
        <begin position="177"/>
        <end position="252"/>
    </location>
</feature>
<evidence type="ECO:0000313" key="3">
    <source>
        <dbReference type="Proteomes" id="UP000037178"/>
    </source>
</evidence>
<gene>
    <name evidence="2" type="ORF">AIOL_001369</name>
</gene>
<dbReference type="EMBL" id="LFTY01000002">
    <property type="protein sequence ID" value="KMW56415.1"/>
    <property type="molecule type" value="Genomic_DNA"/>
</dbReference>
<dbReference type="AlphaFoldDB" id="A0A0J9E111"/>
<name>A0A0J9E111_9RHOB</name>
<dbReference type="PATRIC" id="fig|1675527.3.peg.1454"/>
<dbReference type="Proteomes" id="UP000037178">
    <property type="component" value="Unassembled WGS sequence"/>
</dbReference>
<protein>
    <recommendedName>
        <fullName evidence="1">Metalloenzyme domain-containing protein</fullName>
    </recommendedName>
</protein>
<proteinExistence type="predicted"/>
<keyword evidence="3" id="KW-1185">Reference proteome</keyword>
<dbReference type="Pfam" id="PF01676">
    <property type="entry name" value="Metalloenzyme"/>
    <property type="match status" value="1"/>
</dbReference>
<dbReference type="InterPro" id="IPR017850">
    <property type="entry name" value="Alkaline_phosphatase_core_sf"/>
</dbReference>
<evidence type="ECO:0000259" key="1">
    <source>
        <dbReference type="Pfam" id="PF01676"/>
    </source>
</evidence>
<evidence type="ECO:0000313" key="2">
    <source>
        <dbReference type="EMBL" id="KMW56415.1"/>
    </source>
</evidence>
<dbReference type="GO" id="GO:0046872">
    <property type="term" value="F:metal ion binding"/>
    <property type="evidence" value="ECO:0007669"/>
    <property type="project" value="InterPro"/>
</dbReference>
<dbReference type="Gene3D" id="3.40.720.10">
    <property type="entry name" value="Alkaline Phosphatase, subunit A"/>
    <property type="match status" value="1"/>
</dbReference>
<comment type="caution">
    <text evidence="2">The sequence shown here is derived from an EMBL/GenBank/DDBJ whole genome shotgun (WGS) entry which is preliminary data.</text>
</comment>
<dbReference type="GO" id="GO:0003824">
    <property type="term" value="F:catalytic activity"/>
    <property type="evidence" value="ECO:0007669"/>
    <property type="project" value="InterPro"/>
</dbReference>
<dbReference type="STRING" id="1675527.AIOL_001369"/>
<organism evidence="2 3">
    <name type="scientific">Candidatus Rhodobacter oscarellae</name>
    <dbReference type="NCBI Taxonomy" id="1675527"/>
    <lineage>
        <taxon>Bacteria</taxon>
        <taxon>Pseudomonadati</taxon>
        <taxon>Pseudomonadota</taxon>
        <taxon>Alphaproteobacteria</taxon>
        <taxon>Rhodobacterales</taxon>
        <taxon>Rhodobacter group</taxon>
        <taxon>Rhodobacter</taxon>
    </lineage>
</organism>
<sequence>MQSLWNAFQAVLPSPLPKALAPIREPADTVVLVTLDGVRPRELLTGADPELTADRRPTAMPFLMQDLLPRGSFIGSDTRRPDFRIGSPVGISMSGYHSIFAGRLTRCTENEDPPPRGTTLATNIQDAFPEDPAPVAAMTTWDLVVDCLKLDPARAVILRGRAEAVSRAPNTADGATDAPIFHAALQQLQEDPPRLLYVGFDETDDAGHRNDYARYLRVLERYDGYLRAFEAEIAKQTAQGRRITLIVATDHGRGFGREWVQHRWNIDGTVRAWLFAMGHGIAARGHIAPRKPRSHYNIRPTIAHLLGLPPSRSPWHSGPLEELVETNPPPRPL</sequence>
<dbReference type="SUPFAM" id="SSF53649">
    <property type="entry name" value="Alkaline phosphatase-like"/>
    <property type="match status" value="1"/>
</dbReference>
<dbReference type="InterPro" id="IPR006124">
    <property type="entry name" value="Metalloenzyme"/>
</dbReference>
<accession>A0A0J9E111</accession>